<feature type="transmembrane region" description="Helical" evidence="1">
    <location>
        <begin position="140"/>
        <end position="161"/>
    </location>
</feature>
<evidence type="ECO:0000313" key="2">
    <source>
        <dbReference type="EMBL" id="RMI30192.1"/>
    </source>
</evidence>
<dbReference type="EMBL" id="RFFH01000011">
    <property type="protein sequence ID" value="RMI30192.1"/>
    <property type="molecule type" value="Genomic_DNA"/>
</dbReference>
<dbReference type="NCBIfam" id="NF038065">
    <property type="entry name" value="Pr6Pr"/>
    <property type="match status" value="1"/>
</dbReference>
<dbReference type="OrthoDB" id="9809977at2"/>
<gene>
    <name evidence="2" type="ORF">EBN03_23565</name>
</gene>
<name>A0A3M2KXB1_9NOCA</name>
<comment type="caution">
    <text evidence="2">The sequence shown here is derived from an EMBL/GenBank/DDBJ whole genome shotgun (WGS) entry which is preliminary data.</text>
</comment>
<feature type="transmembrane region" description="Helical" evidence="1">
    <location>
        <begin position="12"/>
        <end position="31"/>
    </location>
</feature>
<evidence type="ECO:0000256" key="1">
    <source>
        <dbReference type="SAM" id="Phobius"/>
    </source>
</evidence>
<proteinExistence type="predicted"/>
<dbReference type="RefSeq" id="WP_122190264.1">
    <property type="nucleotide sequence ID" value="NZ_RFFH01000011.1"/>
</dbReference>
<sequence>MGTNAGTSLWIRVLRVAFGLLGLVALVWIPIRGLGNPAFSEVNFLSYFTIQSNILGIAVLLAGGLLDPAGRRWQLIRGAATLYLTITCVIYAVLLSNIDVQLTDKWINDTMHRLIPIVMMADWILVPAALPVTAGLIGRWLIYPALYGAYSLIRGAVVDWYPYPFLDPRAQGYVSLVIGLVVMTGVFALLAVAVAVVGNLRTGRGAFATRSPEVFRTGR</sequence>
<accession>A0A3M2KXB1</accession>
<reference evidence="2 3" key="1">
    <citation type="submission" date="2018-10" db="EMBL/GenBank/DDBJ databases">
        <title>Isolation from cow dung.</title>
        <authorList>
            <person name="Ling L."/>
        </authorList>
    </citation>
    <scope>NUCLEOTIDE SEQUENCE [LARGE SCALE GENOMIC DNA]</scope>
    <source>
        <strain evidence="2 3">NEAU-LL90</strain>
    </source>
</reference>
<dbReference type="Proteomes" id="UP000279275">
    <property type="component" value="Unassembled WGS sequence"/>
</dbReference>
<keyword evidence="1" id="KW-1133">Transmembrane helix</keyword>
<protein>
    <recommendedName>
        <fullName evidence="4">Integral membrane regulator</fullName>
    </recommendedName>
</protein>
<feature type="transmembrane region" description="Helical" evidence="1">
    <location>
        <begin position="173"/>
        <end position="200"/>
    </location>
</feature>
<dbReference type="InterPro" id="IPR049713">
    <property type="entry name" value="Pr6Pr-like"/>
</dbReference>
<dbReference type="AlphaFoldDB" id="A0A3M2KXB1"/>
<evidence type="ECO:0008006" key="4">
    <source>
        <dbReference type="Google" id="ProtNLM"/>
    </source>
</evidence>
<keyword evidence="3" id="KW-1185">Reference proteome</keyword>
<feature type="transmembrane region" description="Helical" evidence="1">
    <location>
        <begin position="114"/>
        <end position="133"/>
    </location>
</feature>
<organism evidence="2 3">
    <name type="scientific">Nocardia stercoris</name>
    <dbReference type="NCBI Taxonomy" id="2483361"/>
    <lineage>
        <taxon>Bacteria</taxon>
        <taxon>Bacillati</taxon>
        <taxon>Actinomycetota</taxon>
        <taxon>Actinomycetes</taxon>
        <taxon>Mycobacteriales</taxon>
        <taxon>Nocardiaceae</taxon>
        <taxon>Nocardia</taxon>
    </lineage>
</organism>
<feature type="transmembrane region" description="Helical" evidence="1">
    <location>
        <begin position="43"/>
        <end position="63"/>
    </location>
</feature>
<feature type="transmembrane region" description="Helical" evidence="1">
    <location>
        <begin position="75"/>
        <end position="94"/>
    </location>
</feature>
<keyword evidence="1" id="KW-0472">Membrane</keyword>
<keyword evidence="1" id="KW-0812">Transmembrane</keyword>
<evidence type="ECO:0000313" key="3">
    <source>
        <dbReference type="Proteomes" id="UP000279275"/>
    </source>
</evidence>